<keyword evidence="17" id="KW-1185">Reference proteome</keyword>
<evidence type="ECO:0000313" key="17">
    <source>
        <dbReference type="Proteomes" id="UP000009022"/>
    </source>
</evidence>
<protein>
    <recommendedName>
        <fullName evidence="5">Ceramide transfer protein</fullName>
    </recommendedName>
    <alternativeName>
        <fullName evidence="12">Collagen type IV alpha-3-binding protein</fullName>
    </alternativeName>
</protein>
<evidence type="ECO:0000256" key="6">
    <source>
        <dbReference type="ARBA" id="ARBA00022448"/>
    </source>
</evidence>
<dbReference type="InParanoid" id="B3RS51"/>
<dbReference type="GO" id="GO:0055037">
    <property type="term" value="C:recycling endosome"/>
    <property type="evidence" value="ECO:0000318"/>
    <property type="project" value="GO_Central"/>
</dbReference>
<evidence type="ECO:0000256" key="3">
    <source>
        <dbReference type="ARBA" id="ARBA00004496"/>
    </source>
</evidence>
<gene>
    <name evidence="16" type="ORF">TRIADDRAFT_22163</name>
</gene>
<dbReference type="SUPFAM" id="SSF55961">
    <property type="entry name" value="Bet v1-like"/>
    <property type="match status" value="1"/>
</dbReference>
<keyword evidence="6" id="KW-0813">Transport</keyword>
<dbReference type="PROSITE" id="PS50848">
    <property type="entry name" value="START"/>
    <property type="match status" value="1"/>
</dbReference>
<evidence type="ECO:0000256" key="9">
    <source>
        <dbReference type="ARBA" id="ARBA00023034"/>
    </source>
</evidence>
<dbReference type="Pfam" id="PF00169">
    <property type="entry name" value="PH"/>
    <property type="match status" value="1"/>
</dbReference>
<evidence type="ECO:0000256" key="13">
    <source>
        <dbReference type="SAM" id="Coils"/>
    </source>
</evidence>
<keyword evidence="10 13" id="KW-0175">Coiled coil</keyword>
<reference evidence="16 17" key="1">
    <citation type="journal article" date="2008" name="Nature">
        <title>The Trichoplax genome and the nature of placozoans.</title>
        <authorList>
            <person name="Srivastava M."/>
            <person name="Begovic E."/>
            <person name="Chapman J."/>
            <person name="Putnam N.H."/>
            <person name="Hellsten U."/>
            <person name="Kawashima T."/>
            <person name="Kuo A."/>
            <person name="Mitros T."/>
            <person name="Salamov A."/>
            <person name="Carpenter M.L."/>
            <person name="Signorovitch A.Y."/>
            <person name="Moreno M.A."/>
            <person name="Kamm K."/>
            <person name="Grimwood J."/>
            <person name="Schmutz J."/>
            <person name="Shapiro H."/>
            <person name="Grigoriev I.V."/>
            <person name="Buss L.W."/>
            <person name="Schierwater B."/>
            <person name="Dellaporta S.L."/>
            <person name="Rokhsar D.S."/>
        </authorList>
    </citation>
    <scope>NUCLEOTIDE SEQUENCE [LARGE SCALE GENOMIC DNA]</scope>
    <source>
        <strain evidence="16 17">Grell-BS-1999</strain>
    </source>
</reference>
<dbReference type="GO" id="GO:0005783">
    <property type="term" value="C:endoplasmic reticulum"/>
    <property type="evidence" value="ECO:0007669"/>
    <property type="project" value="UniProtKB-SubCell"/>
</dbReference>
<evidence type="ECO:0000256" key="8">
    <source>
        <dbReference type="ARBA" id="ARBA00022824"/>
    </source>
</evidence>
<dbReference type="Gene3D" id="3.30.530.20">
    <property type="match status" value="1"/>
</dbReference>
<dbReference type="Proteomes" id="UP000009022">
    <property type="component" value="Unassembled WGS sequence"/>
</dbReference>
<proteinExistence type="predicted"/>
<evidence type="ECO:0000256" key="5">
    <source>
        <dbReference type="ARBA" id="ARBA00021440"/>
    </source>
</evidence>
<name>B3RS51_TRIAD</name>
<dbReference type="GO" id="GO:0006869">
    <property type="term" value="P:lipid transport"/>
    <property type="evidence" value="ECO:0007669"/>
    <property type="project" value="UniProtKB-KW"/>
</dbReference>
<dbReference type="GO" id="GO:0007032">
    <property type="term" value="P:endosome organization"/>
    <property type="evidence" value="ECO:0000318"/>
    <property type="project" value="GO_Central"/>
</dbReference>
<dbReference type="Gene3D" id="2.30.29.30">
    <property type="entry name" value="Pleckstrin-homology domain (PH domain)/Phosphotyrosine-binding domain (PTB)"/>
    <property type="match status" value="1"/>
</dbReference>
<keyword evidence="9" id="KW-0333">Golgi apparatus</keyword>
<feature type="domain" description="START" evidence="15">
    <location>
        <begin position="376"/>
        <end position="583"/>
    </location>
</feature>
<dbReference type="EMBL" id="DS985243">
    <property type="protein sequence ID" value="EDV26993.1"/>
    <property type="molecule type" value="Genomic_DNA"/>
</dbReference>
<dbReference type="GeneID" id="6751667"/>
<dbReference type="SMART" id="SM00233">
    <property type="entry name" value="PH"/>
    <property type="match status" value="1"/>
</dbReference>
<feature type="coiled-coil region" evidence="13">
    <location>
        <begin position="247"/>
        <end position="278"/>
    </location>
</feature>
<keyword evidence="11" id="KW-0445">Lipid transport</keyword>
<keyword evidence="8" id="KW-0256">Endoplasmic reticulum</keyword>
<evidence type="ECO:0000256" key="1">
    <source>
        <dbReference type="ARBA" id="ARBA00000074"/>
    </source>
</evidence>
<feature type="domain" description="PH" evidence="14">
    <location>
        <begin position="1"/>
        <end position="92"/>
    </location>
</feature>
<dbReference type="AlphaFoldDB" id="B3RS51"/>
<dbReference type="InterPro" id="IPR023393">
    <property type="entry name" value="START-like_dom_sf"/>
</dbReference>
<keyword evidence="7" id="KW-0963">Cytoplasm</keyword>
<accession>B3RS51</accession>
<dbReference type="InterPro" id="IPR011993">
    <property type="entry name" value="PH-like_dom_sf"/>
</dbReference>
<dbReference type="InterPro" id="IPR001849">
    <property type="entry name" value="PH_domain"/>
</dbReference>
<sequence>MQGTLSKWTNYIHGWQDRWFILRDGTLAYFKSESELSIGCRGSISIRSAAVECHEFDDCRFDVSISDQVYYLRAKSKEERQRWIDALETSREASPDVGETNLRRQGSMMSISSYTSLSTASTSSTKRDKNLKEKLLEMETYREILCRQVDTLQRFFDKCSDAVVEAEHKIEEFKRNEPDMADSLRPPSEDIRMANSIDEKERIDAITALELLKSGIDFKGESITFKATTAGILATLSHCIDLMLTREDKWRKRLEREMEKRRRLQQEYKQVLEDARKRALAAGPDYQEGPNCMMTDEEFFDAVETALDKEGTELNEQNDIDFYNPDDSKATLMREVIKLIDVYMKCLLALLIDGRIIMSMDSKVSEYVSCVREEINEEWNLVHEDNEMKVYRRELEIDGVALDPLRAQHIVDGVTGHEVCNIFFDKDVRMEWETTLESTKVIEEISQDTLVFHQLIKRVWPTAQRDMCFASHMRPVVRLENDSNPTGVDPWIVVNYSIDHPLATVIKYVRVQFTVCMYCETIIRKTDCPLEELTRNDIASRIVYIAHVNPGGWAPPAVVRVVTKREYPKFLRKFSSYVDKKLQNTKIVW</sequence>
<dbReference type="HOGENOM" id="CLU_017289_0_0_1"/>
<dbReference type="STRING" id="10228.B3RS51"/>
<dbReference type="eggNOG" id="KOG1739">
    <property type="taxonomic scope" value="Eukaryota"/>
</dbReference>
<dbReference type="CDD" id="cd13283">
    <property type="entry name" value="PH_GPBP"/>
    <property type="match status" value="1"/>
</dbReference>
<dbReference type="InterPro" id="IPR041952">
    <property type="entry name" value="STARD11_START"/>
</dbReference>
<dbReference type="Pfam" id="PF01852">
    <property type="entry name" value="START"/>
    <property type="match status" value="1"/>
</dbReference>
<comment type="subcellular location">
    <subcellularLocation>
        <location evidence="3">Cytoplasm</location>
    </subcellularLocation>
    <subcellularLocation>
        <location evidence="2">Endoplasmic reticulum</location>
    </subcellularLocation>
    <subcellularLocation>
        <location evidence="4">Golgi apparatus</location>
    </subcellularLocation>
</comment>
<comment type="catalytic activity">
    <reaction evidence="1">
        <text>N-hexadecanoylsphing-4-enine(in) = N-hexadecanoylsphing-4-enine(out)</text>
        <dbReference type="Rhea" id="RHEA:45720"/>
        <dbReference type="ChEBI" id="CHEBI:72959"/>
    </reaction>
</comment>
<dbReference type="GO" id="GO:0001881">
    <property type="term" value="P:receptor recycling"/>
    <property type="evidence" value="ECO:0000318"/>
    <property type="project" value="GO_Central"/>
</dbReference>
<dbReference type="CTD" id="6751667"/>
<dbReference type="GO" id="GO:0005829">
    <property type="term" value="C:cytosol"/>
    <property type="evidence" value="ECO:0007669"/>
    <property type="project" value="GOC"/>
</dbReference>
<dbReference type="FunCoup" id="B3RS51">
    <property type="interactions" value="2277"/>
</dbReference>
<evidence type="ECO:0000259" key="14">
    <source>
        <dbReference type="PROSITE" id="PS50003"/>
    </source>
</evidence>
<dbReference type="RefSeq" id="XP_002110989.1">
    <property type="nucleotide sequence ID" value="XM_002110953.1"/>
</dbReference>
<evidence type="ECO:0000256" key="10">
    <source>
        <dbReference type="ARBA" id="ARBA00023054"/>
    </source>
</evidence>
<organism evidence="16 17">
    <name type="scientific">Trichoplax adhaerens</name>
    <name type="common">Trichoplax reptans</name>
    <dbReference type="NCBI Taxonomy" id="10228"/>
    <lineage>
        <taxon>Eukaryota</taxon>
        <taxon>Metazoa</taxon>
        <taxon>Placozoa</taxon>
        <taxon>Uniplacotomia</taxon>
        <taxon>Trichoplacea</taxon>
        <taxon>Trichoplacidae</taxon>
        <taxon>Trichoplax</taxon>
    </lineage>
</organism>
<dbReference type="GO" id="GO:0005802">
    <property type="term" value="C:trans-Golgi network"/>
    <property type="evidence" value="ECO:0000318"/>
    <property type="project" value="GO_Central"/>
</dbReference>
<evidence type="ECO:0000256" key="2">
    <source>
        <dbReference type="ARBA" id="ARBA00004240"/>
    </source>
</evidence>
<evidence type="ECO:0000256" key="4">
    <source>
        <dbReference type="ARBA" id="ARBA00004555"/>
    </source>
</evidence>
<evidence type="ECO:0000256" key="12">
    <source>
        <dbReference type="ARBA" id="ARBA00031527"/>
    </source>
</evidence>
<evidence type="ECO:0000256" key="11">
    <source>
        <dbReference type="ARBA" id="ARBA00023055"/>
    </source>
</evidence>
<evidence type="ECO:0000259" key="15">
    <source>
        <dbReference type="PROSITE" id="PS50848"/>
    </source>
</evidence>
<dbReference type="SUPFAM" id="SSF50729">
    <property type="entry name" value="PH domain-like"/>
    <property type="match status" value="1"/>
</dbReference>
<evidence type="ECO:0000256" key="7">
    <source>
        <dbReference type="ARBA" id="ARBA00022490"/>
    </source>
</evidence>
<dbReference type="CDD" id="cd08872">
    <property type="entry name" value="START_STARD11-like"/>
    <property type="match status" value="1"/>
</dbReference>
<dbReference type="GO" id="GO:0005769">
    <property type="term" value="C:early endosome"/>
    <property type="evidence" value="ECO:0000318"/>
    <property type="project" value="GO_Central"/>
</dbReference>
<dbReference type="InterPro" id="IPR051213">
    <property type="entry name" value="START_lipid_transfer"/>
</dbReference>
<dbReference type="PROSITE" id="PS50003">
    <property type="entry name" value="PH_DOMAIN"/>
    <property type="match status" value="1"/>
</dbReference>
<evidence type="ECO:0000313" key="16">
    <source>
        <dbReference type="EMBL" id="EDV26993.1"/>
    </source>
</evidence>
<dbReference type="KEGG" id="tad:TRIADDRAFT_22163"/>
<dbReference type="InterPro" id="IPR002913">
    <property type="entry name" value="START_lipid-bd_dom"/>
</dbReference>
<dbReference type="OMA" id="LETCHRI"/>
<dbReference type="PANTHER" id="PTHR19308">
    <property type="entry name" value="PHOSPHATIDYLCHOLINE TRANSFER PROTEIN"/>
    <property type="match status" value="1"/>
</dbReference>
<dbReference type="PhylomeDB" id="B3RS51"/>
<dbReference type="GO" id="GO:0042147">
    <property type="term" value="P:retrograde transport, endosome to Golgi"/>
    <property type="evidence" value="ECO:0000318"/>
    <property type="project" value="GO_Central"/>
</dbReference>
<dbReference type="OrthoDB" id="2344588at2759"/>
<dbReference type="PANTHER" id="PTHR19308:SF53">
    <property type="entry name" value="CERAMIDE TRANSFER PROTEIN"/>
    <property type="match status" value="1"/>
</dbReference>
<dbReference type="SMART" id="SM00234">
    <property type="entry name" value="START"/>
    <property type="match status" value="1"/>
</dbReference>
<dbReference type="GO" id="GO:0008289">
    <property type="term" value="F:lipid binding"/>
    <property type="evidence" value="ECO:0007669"/>
    <property type="project" value="InterPro"/>
</dbReference>